<dbReference type="EC" id="7.-.-.-" evidence="10"/>
<dbReference type="AlphaFoldDB" id="I3CCB1"/>
<gene>
    <name evidence="10" type="primary">rnfD</name>
    <name evidence="11" type="ORF">BegalDRAFT_0334</name>
</gene>
<evidence type="ECO:0000313" key="11">
    <source>
        <dbReference type="EMBL" id="EIJ41254.1"/>
    </source>
</evidence>
<comment type="similarity">
    <text evidence="10">Belongs to the NqrB/RnfD family.</text>
</comment>
<evidence type="ECO:0000256" key="9">
    <source>
        <dbReference type="ARBA" id="ARBA00023136"/>
    </source>
</evidence>
<feature type="modified residue" description="FMN phosphoryl threonine" evidence="10">
    <location>
        <position position="179"/>
    </location>
</feature>
<dbReference type="GO" id="GO:0022900">
    <property type="term" value="P:electron transport chain"/>
    <property type="evidence" value="ECO:0007669"/>
    <property type="project" value="UniProtKB-UniRule"/>
</dbReference>
<proteinExistence type="inferred from homology"/>
<sequence length="358" mass="38486">MNPATLISGPHTHAPTSVATVMRTVIYALVPTTAFGIFLFGWPALFLLLISIAAALATEAACLYLMGKPIKPFLNDGSAVLSGWLIALTLPPWAPWWIAVVGVVFALGIGKHLFGGLGQNIFNPAMLARVMLLIAFPLEMTTWINPTPLFSSNAPSLLTSLGITFGGSIPNIDGYSGATPLGHVKTELTLNHTVPQVLTDYNPLYSLLGWTGGSLGETSALLILLGGLYMLYKRVITWHIPVSMLLTSLVLATVFHLINPDRYTDGLYHILNGGAMLAAFFIATDYVTSPSSKIGQILFGVGAGVLEYTIRTWGGFPEGVGFAVLLMNALTPLIDHYVRPRIYGRTYRGKPIDVSTRS</sequence>
<dbReference type="RefSeq" id="WP_002683035.1">
    <property type="nucleotide sequence ID" value="NZ_JH600070.1"/>
</dbReference>
<keyword evidence="9 10" id="KW-0472">Membrane</keyword>
<evidence type="ECO:0000256" key="8">
    <source>
        <dbReference type="ARBA" id="ARBA00022989"/>
    </source>
</evidence>
<evidence type="ECO:0000256" key="4">
    <source>
        <dbReference type="ARBA" id="ARBA00022643"/>
    </source>
</evidence>
<dbReference type="STRING" id="395493.BegalDRAFT_0334"/>
<feature type="transmembrane region" description="Helical" evidence="10">
    <location>
        <begin position="294"/>
        <end position="313"/>
    </location>
</feature>
<keyword evidence="12" id="KW-1185">Reference proteome</keyword>
<comment type="function">
    <text evidence="10">Part of a membrane-bound complex that couples electron transfer with translocation of ions across the membrane.</text>
</comment>
<dbReference type="Proteomes" id="UP000005744">
    <property type="component" value="Unassembled WGS sequence"/>
</dbReference>
<feature type="transmembrane region" description="Helical" evidence="10">
    <location>
        <begin position="207"/>
        <end position="231"/>
    </location>
</feature>
<dbReference type="PANTHER" id="PTHR30578:SF0">
    <property type="entry name" value="ION-TRANSLOCATING OXIDOREDUCTASE COMPLEX SUBUNIT D"/>
    <property type="match status" value="1"/>
</dbReference>
<dbReference type="HAMAP" id="MF_00462">
    <property type="entry name" value="RsxD_RnfD"/>
    <property type="match status" value="1"/>
</dbReference>
<evidence type="ECO:0000256" key="1">
    <source>
        <dbReference type="ARBA" id="ARBA00022448"/>
    </source>
</evidence>
<feature type="transmembrane region" description="Helical" evidence="10">
    <location>
        <begin position="270"/>
        <end position="287"/>
    </location>
</feature>
<keyword evidence="1 10" id="KW-0813">Transport</keyword>
<evidence type="ECO:0000256" key="2">
    <source>
        <dbReference type="ARBA" id="ARBA00022553"/>
    </source>
</evidence>
<protein>
    <recommendedName>
        <fullName evidence="10">Ion-translocating oxidoreductase complex subunit D</fullName>
        <ecNumber evidence="10">7.-.-.-</ecNumber>
    </recommendedName>
    <alternativeName>
        <fullName evidence="10">Rnf electron transport complex subunit D</fullName>
    </alternativeName>
</protein>
<dbReference type="Pfam" id="PF03116">
    <property type="entry name" value="NQR2_RnfD_RnfE"/>
    <property type="match status" value="1"/>
</dbReference>
<feature type="transmembrane region" description="Helical" evidence="10">
    <location>
        <begin position="96"/>
        <end position="114"/>
    </location>
</feature>
<dbReference type="PANTHER" id="PTHR30578">
    <property type="entry name" value="ELECTRON TRANSPORT COMPLEX PROTEIN RNFD"/>
    <property type="match status" value="1"/>
</dbReference>
<keyword evidence="6 10" id="KW-1278">Translocase</keyword>
<dbReference type="InterPro" id="IPR011303">
    <property type="entry name" value="RnfD_bac"/>
</dbReference>
<keyword evidence="8 10" id="KW-1133">Transmembrane helix</keyword>
<feature type="transmembrane region" description="Helical" evidence="10">
    <location>
        <begin position="126"/>
        <end position="144"/>
    </location>
</feature>
<name>I3CCB1_9GAMM</name>
<reference evidence="11 12" key="1">
    <citation type="submission" date="2011-11" db="EMBL/GenBank/DDBJ databases">
        <title>Improved High-Quality Draft sequence of Beggiatoa alba B18lD.</title>
        <authorList>
            <consortium name="US DOE Joint Genome Institute"/>
            <person name="Lucas S."/>
            <person name="Han J."/>
            <person name="Lapidus A."/>
            <person name="Cheng J.-F."/>
            <person name="Goodwin L."/>
            <person name="Pitluck S."/>
            <person name="Peters L."/>
            <person name="Mikhailova N."/>
            <person name="Held B."/>
            <person name="Detter J.C."/>
            <person name="Han C."/>
            <person name="Tapia R."/>
            <person name="Land M."/>
            <person name="Hauser L."/>
            <person name="Kyrpides N."/>
            <person name="Ivanova N."/>
            <person name="Pagani I."/>
            <person name="Samuel K."/>
            <person name="Teske A."/>
            <person name="Mueller J."/>
            <person name="Woyke T."/>
        </authorList>
    </citation>
    <scope>NUCLEOTIDE SEQUENCE [LARGE SCALE GENOMIC DNA]</scope>
    <source>
        <strain evidence="11 12">B18LD</strain>
    </source>
</reference>
<accession>I3CCB1</accession>
<dbReference type="GO" id="GO:0055085">
    <property type="term" value="P:transmembrane transport"/>
    <property type="evidence" value="ECO:0007669"/>
    <property type="project" value="InterPro"/>
</dbReference>
<keyword evidence="3 10" id="KW-0285">Flavoprotein</keyword>
<keyword evidence="10" id="KW-1003">Cell membrane</keyword>
<feature type="transmembrane region" description="Helical" evidence="10">
    <location>
        <begin position="319"/>
        <end position="338"/>
    </location>
</feature>
<dbReference type="GO" id="GO:0005886">
    <property type="term" value="C:plasma membrane"/>
    <property type="evidence" value="ECO:0007669"/>
    <property type="project" value="UniProtKB-SubCell"/>
</dbReference>
<keyword evidence="10" id="KW-0997">Cell inner membrane</keyword>
<dbReference type="OrthoDB" id="9776359at2"/>
<evidence type="ECO:0000256" key="6">
    <source>
        <dbReference type="ARBA" id="ARBA00022967"/>
    </source>
</evidence>
<dbReference type="InterPro" id="IPR004338">
    <property type="entry name" value="NqrB/RnfD"/>
</dbReference>
<keyword evidence="2 10" id="KW-0597">Phosphoprotein</keyword>
<dbReference type="NCBIfam" id="TIGR01946">
    <property type="entry name" value="rnfD"/>
    <property type="match status" value="1"/>
</dbReference>
<dbReference type="eggNOG" id="COG4658">
    <property type="taxonomic scope" value="Bacteria"/>
</dbReference>
<comment type="cofactor">
    <cofactor evidence="10">
        <name>FMN</name>
        <dbReference type="ChEBI" id="CHEBI:58210"/>
    </cofactor>
</comment>
<evidence type="ECO:0000256" key="3">
    <source>
        <dbReference type="ARBA" id="ARBA00022630"/>
    </source>
</evidence>
<keyword evidence="7 10" id="KW-0249">Electron transport</keyword>
<feature type="transmembrane region" description="Helical" evidence="10">
    <location>
        <begin position="21"/>
        <end position="40"/>
    </location>
</feature>
<evidence type="ECO:0000256" key="7">
    <source>
        <dbReference type="ARBA" id="ARBA00022982"/>
    </source>
</evidence>
<feature type="transmembrane region" description="Helical" evidence="10">
    <location>
        <begin position="238"/>
        <end position="258"/>
    </location>
</feature>
<keyword evidence="4 10" id="KW-0288">FMN</keyword>
<dbReference type="EMBL" id="JH600070">
    <property type="protein sequence ID" value="EIJ41254.1"/>
    <property type="molecule type" value="Genomic_DNA"/>
</dbReference>
<evidence type="ECO:0000313" key="12">
    <source>
        <dbReference type="Proteomes" id="UP000005744"/>
    </source>
</evidence>
<comment type="subcellular location">
    <subcellularLocation>
        <location evidence="10">Cell inner membrane</location>
        <topology evidence="10">Multi-pass membrane protein</topology>
    </subcellularLocation>
</comment>
<organism evidence="11 12">
    <name type="scientific">Beggiatoa alba B18LD</name>
    <dbReference type="NCBI Taxonomy" id="395493"/>
    <lineage>
        <taxon>Bacteria</taxon>
        <taxon>Pseudomonadati</taxon>
        <taxon>Pseudomonadota</taxon>
        <taxon>Gammaproteobacteria</taxon>
        <taxon>Thiotrichales</taxon>
        <taxon>Thiotrichaceae</taxon>
        <taxon>Beggiatoa</taxon>
    </lineage>
</organism>
<evidence type="ECO:0000256" key="10">
    <source>
        <dbReference type="HAMAP-Rule" id="MF_00462"/>
    </source>
</evidence>
<keyword evidence="5 10" id="KW-0812">Transmembrane</keyword>
<comment type="subunit">
    <text evidence="10">The complex is composed of six subunits: RnfA, RnfB, RnfC, RnfD, RnfE and RnfG.</text>
</comment>
<feature type="transmembrane region" description="Helical" evidence="10">
    <location>
        <begin position="46"/>
        <end position="66"/>
    </location>
</feature>
<dbReference type="HOGENOM" id="CLU_042020_1_0_6"/>
<evidence type="ECO:0000256" key="5">
    <source>
        <dbReference type="ARBA" id="ARBA00022692"/>
    </source>
</evidence>